<protein>
    <submittedName>
        <fullName evidence="1">Uncharacterized protein</fullName>
    </submittedName>
</protein>
<reference evidence="1 2" key="1">
    <citation type="submission" date="2023-02" db="EMBL/GenBank/DDBJ databases">
        <authorList>
            <person name="Maleckis M."/>
        </authorList>
    </citation>
    <scope>NUCLEOTIDE SEQUENCE [LARGE SCALE GENOMIC DNA]</scope>
    <source>
        <strain evidence="1 2">P8-A2</strain>
    </source>
</reference>
<evidence type="ECO:0000313" key="1">
    <source>
        <dbReference type="EMBL" id="MDU8996799.1"/>
    </source>
</evidence>
<dbReference type="EMBL" id="JARAKF010000001">
    <property type="protein sequence ID" value="MDU8996799.1"/>
    <property type="molecule type" value="Genomic_DNA"/>
</dbReference>
<gene>
    <name evidence="1" type="ORF">PU648_31510</name>
</gene>
<organism evidence="1 2">
    <name type="scientific">Streptomyces mirabilis</name>
    <dbReference type="NCBI Taxonomy" id="68239"/>
    <lineage>
        <taxon>Bacteria</taxon>
        <taxon>Bacillati</taxon>
        <taxon>Actinomycetota</taxon>
        <taxon>Actinomycetes</taxon>
        <taxon>Kitasatosporales</taxon>
        <taxon>Streptomycetaceae</taxon>
        <taxon>Streptomyces</taxon>
    </lineage>
</organism>
<comment type="caution">
    <text evidence="1">The sequence shown here is derived from an EMBL/GenBank/DDBJ whole genome shotgun (WGS) entry which is preliminary data.</text>
</comment>
<name>A0ABU3USA1_9ACTN</name>
<keyword evidence="2" id="KW-1185">Reference proteome</keyword>
<dbReference type="RefSeq" id="WP_143608302.1">
    <property type="nucleotide sequence ID" value="NZ_CP107955.1"/>
</dbReference>
<dbReference type="Proteomes" id="UP001257627">
    <property type="component" value="Unassembled WGS sequence"/>
</dbReference>
<evidence type="ECO:0000313" key="2">
    <source>
        <dbReference type="Proteomes" id="UP001257627"/>
    </source>
</evidence>
<accession>A0ABU3USA1</accession>
<sequence length="156" mass="17124">MNEVIPSVGIEFARFGELRKEIRERLGSFSSFKRSPGDSPVDHYLSIGLMLHFDGADRLDFIEATAASELSFSGVRLLGRPFGEVLTDLRSKSVDFSLDDSGCTLTRYGIELYTPAPDELDVDVEGVALKAPVENRENSGTSEVVIETSANEDTLF</sequence>
<proteinExistence type="predicted"/>